<keyword evidence="12" id="KW-0965">Cell junction</keyword>
<dbReference type="PANTHER" id="PTHR10857:SF102">
    <property type="entry name" value="C2 DOMAIN-CONTAINING PROTEIN"/>
    <property type="match status" value="1"/>
</dbReference>
<dbReference type="GO" id="GO:0046872">
    <property type="term" value="F:metal ion binding"/>
    <property type="evidence" value="ECO:0007669"/>
    <property type="project" value="UniProtKB-KW"/>
</dbReference>
<evidence type="ECO:0000256" key="18">
    <source>
        <dbReference type="ARBA" id="ARBA00076171"/>
    </source>
</evidence>
<dbReference type="GO" id="GO:0005634">
    <property type="term" value="C:nucleus"/>
    <property type="evidence" value="ECO:0007669"/>
    <property type="project" value="UniProtKB-SubCell"/>
</dbReference>
<evidence type="ECO:0000256" key="14">
    <source>
        <dbReference type="ARBA" id="ARBA00023242"/>
    </source>
</evidence>
<evidence type="ECO:0000256" key="11">
    <source>
        <dbReference type="ARBA" id="ARBA00022837"/>
    </source>
</evidence>
<evidence type="ECO:0000256" key="16">
    <source>
        <dbReference type="ARBA" id="ARBA00065466"/>
    </source>
</evidence>
<protein>
    <recommendedName>
        <fullName evidence="17">Copine-3</fullName>
    </recommendedName>
    <alternativeName>
        <fullName evidence="18">Copine III</fullName>
    </alternativeName>
</protein>
<feature type="domain" description="Reverse transcriptase" evidence="21">
    <location>
        <begin position="152"/>
        <end position="424"/>
    </location>
</feature>
<evidence type="ECO:0000256" key="9">
    <source>
        <dbReference type="ARBA" id="ARBA00022723"/>
    </source>
</evidence>
<keyword evidence="7" id="KW-0963">Cytoplasm</keyword>
<gene>
    <name evidence="22" type="primary">CPNE7</name>
    <name evidence="22" type="ORF">BLAG_LOCUS21975</name>
</gene>
<dbReference type="InterPro" id="IPR043502">
    <property type="entry name" value="DNA/RNA_pol_sf"/>
</dbReference>
<dbReference type="CDD" id="cd04048">
    <property type="entry name" value="C2A_Copine"/>
    <property type="match status" value="1"/>
</dbReference>
<accession>A0A8K0A8B7</accession>
<dbReference type="AlphaFoldDB" id="A0A8K0A8B7"/>
<evidence type="ECO:0000256" key="10">
    <source>
        <dbReference type="ARBA" id="ARBA00022737"/>
    </source>
</evidence>
<dbReference type="InterPro" id="IPR010734">
    <property type="entry name" value="Copine_C"/>
</dbReference>
<evidence type="ECO:0000313" key="23">
    <source>
        <dbReference type="Proteomes" id="UP000838412"/>
    </source>
</evidence>
<dbReference type="GO" id="GO:0005925">
    <property type="term" value="C:focal adhesion"/>
    <property type="evidence" value="ECO:0007669"/>
    <property type="project" value="UniProtKB-SubCell"/>
</dbReference>
<name>A0A8K0A8B7_BRALA</name>
<evidence type="ECO:0000256" key="7">
    <source>
        <dbReference type="ARBA" id="ARBA00022490"/>
    </source>
</evidence>
<evidence type="ECO:0000256" key="1">
    <source>
        <dbReference type="ARBA" id="ARBA00004123"/>
    </source>
</evidence>
<evidence type="ECO:0000256" key="2">
    <source>
        <dbReference type="ARBA" id="ARBA00004236"/>
    </source>
</evidence>
<reference evidence="22" key="1">
    <citation type="submission" date="2022-01" db="EMBL/GenBank/DDBJ databases">
        <authorList>
            <person name="Braso-Vives M."/>
        </authorList>
    </citation>
    <scope>NUCLEOTIDE SEQUENCE</scope>
</reference>
<dbReference type="Pfam" id="PF00168">
    <property type="entry name" value="C2"/>
    <property type="match status" value="2"/>
</dbReference>
<comment type="function">
    <text evidence="15">Calcium-dependent phospholipid-binding protein that plays a role in ERBB2-mediated tumor cell migration in response to growth factor heregulin stimulation.</text>
</comment>
<dbReference type="SMART" id="SM00239">
    <property type="entry name" value="C2"/>
    <property type="match status" value="2"/>
</dbReference>
<evidence type="ECO:0000256" key="12">
    <source>
        <dbReference type="ARBA" id="ARBA00022949"/>
    </source>
</evidence>
<dbReference type="InterPro" id="IPR000008">
    <property type="entry name" value="C2_dom"/>
</dbReference>
<dbReference type="Pfam" id="PF26215">
    <property type="entry name" value="HTH_animal"/>
    <property type="match status" value="1"/>
</dbReference>
<evidence type="ECO:0000256" key="8">
    <source>
        <dbReference type="ARBA" id="ARBA00022553"/>
    </source>
</evidence>
<keyword evidence="14" id="KW-0539">Nucleus</keyword>
<dbReference type="GO" id="GO:0071277">
    <property type="term" value="P:cellular response to calcium ion"/>
    <property type="evidence" value="ECO:0007669"/>
    <property type="project" value="TreeGrafter"/>
</dbReference>
<comment type="similarity">
    <text evidence="5">Belongs to the copine family.</text>
</comment>
<dbReference type="GO" id="GO:0005544">
    <property type="term" value="F:calcium-dependent phospholipid binding"/>
    <property type="evidence" value="ECO:0007669"/>
    <property type="project" value="InterPro"/>
</dbReference>
<dbReference type="SUPFAM" id="SSF49562">
    <property type="entry name" value="C2 domain (Calcium/lipid-binding domain, CaLB)"/>
    <property type="match status" value="2"/>
</dbReference>
<evidence type="ECO:0000256" key="19">
    <source>
        <dbReference type="SAM" id="MobiDB-lite"/>
    </source>
</evidence>
<keyword evidence="8" id="KW-0597">Phosphoprotein</keyword>
<dbReference type="InterPro" id="IPR045052">
    <property type="entry name" value="Copine"/>
</dbReference>
<proteinExistence type="inferred from homology"/>
<evidence type="ECO:0000256" key="17">
    <source>
        <dbReference type="ARBA" id="ARBA00074834"/>
    </source>
</evidence>
<dbReference type="InterPro" id="IPR037768">
    <property type="entry name" value="C2B_Copine"/>
</dbReference>
<feature type="domain" description="C2" evidence="20">
    <location>
        <begin position="1"/>
        <end position="125"/>
    </location>
</feature>
<evidence type="ECO:0000256" key="5">
    <source>
        <dbReference type="ARBA" id="ARBA00009048"/>
    </source>
</evidence>
<dbReference type="InterPro" id="IPR035892">
    <property type="entry name" value="C2_domain_sf"/>
</dbReference>
<dbReference type="GO" id="GO:0005886">
    <property type="term" value="C:plasma membrane"/>
    <property type="evidence" value="ECO:0007669"/>
    <property type="project" value="UniProtKB-SubCell"/>
</dbReference>
<evidence type="ECO:0000256" key="4">
    <source>
        <dbReference type="ARBA" id="ARBA00004496"/>
    </source>
</evidence>
<evidence type="ECO:0000256" key="3">
    <source>
        <dbReference type="ARBA" id="ARBA00004246"/>
    </source>
</evidence>
<keyword evidence="6" id="KW-1003">Cell membrane</keyword>
<dbReference type="InterPro" id="IPR058912">
    <property type="entry name" value="HTH_animal"/>
</dbReference>
<organism evidence="22 23">
    <name type="scientific">Branchiostoma lanceolatum</name>
    <name type="common">Common lancelet</name>
    <name type="synonym">Amphioxus lanceolatum</name>
    <dbReference type="NCBI Taxonomy" id="7740"/>
    <lineage>
        <taxon>Eukaryota</taxon>
        <taxon>Metazoa</taxon>
        <taxon>Chordata</taxon>
        <taxon>Cephalochordata</taxon>
        <taxon>Leptocardii</taxon>
        <taxon>Amphioxiformes</taxon>
        <taxon>Branchiostomatidae</taxon>
        <taxon>Branchiostoma</taxon>
    </lineage>
</organism>
<dbReference type="Gene3D" id="2.60.40.150">
    <property type="entry name" value="C2 domain"/>
    <property type="match status" value="2"/>
</dbReference>
<dbReference type="Proteomes" id="UP000838412">
    <property type="component" value="Chromosome 7"/>
</dbReference>
<dbReference type="FunFam" id="2.60.40.150:FF:000042">
    <property type="entry name" value="Copine 3"/>
    <property type="match status" value="1"/>
</dbReference>
<sequence length="1075" mass="121340">MPPIGAPPPVNPASKVELRVSCTNLLDKDALSKSDPICRMKMFQGGHWYESGRTEHIMNTLNPTFARPFTVDYYFEEVQKLKFEVFDIDNATDTLDDDDFLGYMECTLGQCRDLLDDTATYHKLGKRDPTTRYKKELVSVLQDIEKEGGINYITYRRLYPTTETPPKFYGLPKIHKPDTPLRPIVSSIGSITYNSARFLADTLSPLVGKSEHHIVNSQQFAELIKHRRVEEDEELCSFDVVSLFTSVPVNKALDIILRRLQEDSTLPQRSTLSPTQIVNLLKVCLDCTYFLYDGNFYQQIHGAAMGSPVSPIVCNLYMEHLEQLAISTAPHPPLWWFRYVDDTHTKLKKAHAQEFIDHLNSLDPDIKFTSEKEQDRTLPFLDTLTTIQDDGSLRLSIYRKPTHTDQYLNFRSNHPLEHKLGVVKTLLHRADTIITDPHDRETEKQHIKQALKDCGYPKWAIDKATAPKPPQQNNRNPGTRERDKGRITLPYIKTVSEPLRRIFASHGISTSFKPTNTLRQLLVAPKDKTPREEKCGVVYHIPCQGTTRQGTCEEFYIGETERSLRTRFLEHKRPSSHSSEVSQHIHIESPGHTVSLDKIVSNKTYTQPLLLKEGKRAGKGSISVTAEELSGTSEHVHLTFFARKLDNKDFFSKSDPYLEIYRCDYASQQMVYRTEVVKNNLNPKWKPFKVNMQTLCDRDFDKKLLFKCYDWDSDGSHDFIGQFETTYRQMSQAVGSPMEFPCINPKKTKKKSYKNSGVITLQSLKVVKEYSFLDYVMSGCQINFTVGVDFTASNGDPRQTTSLHYINPYAPNEYMKALIAVGEVVQDYDSDKLFPALGFGARIPPNFQVSHEFPLNFNSQNPFCAGVQGIVEAYQNALRQVQLYGPTNIAPIIKHVARFAQAEQQKGGGAENYYVLLLLTDGVITDMAETREAIVRASHLPMSIIIVGVGDADFTDMEVLDGDDGLLKSPRGEPVKRDIVQFVPFRQFKSAPVGALSKHVLAEVPTQLTGYYSSMKIPPNPPKAAPFQVPGTSAPAALSRCVLAELPTQVSGYFNGLGMAPLPTQPPPAYPGPSQ</sequence>
<dbReference type="CDD" id="cd04047">
    <property type="entry name" value="C2B_Copine"/>
    <property type="match status" value="1"/>
</dbReference>
<keyword evidence="23" id="KW-1185">Reference proteome</keyword>
<dbReference type="CDD" id="cd00304">
    <property type="entry name" value="RT_like"/>
    <property type="match status" value="1"/>
</dbReference>
<dbReference type="Gene3D" id="3.40.50.410">
    <property type="entry name" value="von Willebrand factor, type A domain"/>
    <property type="match status" value="1"/>
</dbReference>
<feature type="region of interest" description="Disordered" evidence="19">
    <location>
        <begin position="461"/>
        <end position="484"/>
    </location>
</feature>
<evidence type="ECO:0000256" key="6">
    <source>
        <dbReference type="ARBA" id="ARBA00022475"/>
    </source>
</evidence>
<evidence type="ECO:0000256" key="15">
    <source>
        <dbReference type="ARBA" id="ARBA00058857"/>
    </source>
</evidence>
<dbReference type="CDD" id="cd01459">
    <property type="entry name" value="vWA_copine_like"/>
    <property type="match status" value="1"/>
</dbReference>
<comment type="subcellular location">
    <subcellularLocation>
        <location evidence="3">Cell junction</location>
        <location evidence="3">Focal adhesion</location>
    </subcellularLocation>
    <subcellularLocation>
        <location evidence="2">Cell membrane</location>
    </subcellularLocation>
    <subcellularLocation>
        <location evidence="4">Cytoplasm</location>
    </subcellularLocation>
    <subcellularLocation>
        <location evidence="1">Nucleus</location>
    </subcellularLocation>
</comment>
<dbReference type="PROSITE" id="PS50878">
    <property type="entry name" value="RT_POL"/>
    <property type="match status" value="1"/>
</dbReference>
<keyword evidence="11" id="KW-0106">Calcium</keyword>
<keyword evidence="10" id="KW-0677">Repeat</keyword>
<dbReference type="EMBL" id="OV696692">
    <property type="protein sequence ID" value="CAH1269273.1"/>
    <property type="molecule type" value="Genomic_DNA"/>
</dbReference>
<keyword evidence="13" id="KW-0472">Membrane</keyword>
<dbReference type="PROSITE" id="PS50004">
    <property type="entry name" value="C2"/>
    <property type="match status" value="2"/>
</dbReference>
<dbReference type="Pfam" id="PF07002">
    <property type="entry name" value="Copine"/>
    <property type="match status" value="1"/>
</dbReference>
<feature type="domain" description="C2" evidence="20">
    <location>
        <begin position="618"/>
        <end position="740"/>
    </location>
</feature>
<evidence type="ECO:0000259" key="21">
    <source>
        <dbReference type="PROSITE" id="PS50878"/>
    </source>
</evidence>
<dbReference type="SUPFAM" id="SSF56672">
    <property type="entry name" value="DNA/RNA polymerases"/>
    <property type="match status" value="1"/>
</dbReference>
<dbReference type="InterPro" id="IPR036465">
    <property type="entry name" value="vWFA_dom_sf"/>
</dbReference>
<dbReference type="InterPro" id="IPR000477">
    <property type="entry name" value="RT_dom"/>
</dbReference>
<keyword evidence="9" id="KW-0479">Metal-binding</keyword>
<comment type="subunit">
    <text evidence="16">Monomer. Interacts with ERBB2 (preferentially with the tyrosine phosphorylated form); this interaction occurs at the cell membrane and is increased in a growth factor heregulin-dependent manner. Interacts with SHC1; this interaction may mediate the binding of CPNE3 with ERBB2. Interacts with RACK1.</text>
</comment>
<dbReference type="SUPFAM" id="SSF53300">
    <property type="entry name" value="vWA-like"/>
    <property type="match status" value="1"/>
</dbReference>
<dbReference type="GO" id="GO:0005737">
    <property type="term" value="C:cytoplasm"/>
    <property type="evidence" value="ECO:0007669"/>
    <property type="project" value="UniProtKB-SubCell"/>
</dbReference>
<dbReference type="InterPro" id="IPR002035">
    <property type="entry name" value="VWF_A"/>
</dbReference>
<evidence type="ECO:0000259" key="20">
    <source>
        <dbReference type="PROSITE" id="PS50004"/>
    </source>
</evidence>
<evidence type="ECO:0000256" key="13">
    <source>
        <dbReference type="ARBA" id="ARBA00023136"/>
    </source>
</evidence>
<dbReference type="FunFam" id="2.60.40.150:FF:000099">
    <property type="entry name" value="Copine 3"/>
    <property type="match status" value="1"/>
</dbReference>
<dbReference type="OrthoDB" id="10058657at2759"/>
<dbReference type="PANTHER" id="PTHR10857">
    <property type="entry name" value="COPINE"/>
    <property type="match status" value="1"/>
</dbReference>
<dbReference type="SMART" id="SM00327">
    <property type="entry name" value="VWA"/>
    <property type="match status" value="1"/>
</dbReference>
<dbReference type="FunFam" id="3.40.50.410:FF:000042">
    <property type="entry name" value="Copine 4"/>
    <property type="match status" value="1"/>
</dbReference>
<evidence type="ECO:0000313" key="22">
    <source>
        <dbReference type="EMBL" id="CAH1269273.1"/>
    </source>
</evidence>